<sequence length="556" mass="61168">MLALTRKNRIRNEVVWTKAGEQGVDDKVEKAKSEMLTGVRDRCLDRDLERVLDRCIDRDLEGDLDRCLDCDLVGVLDRCLDRDLEGDLDRCLDRDLVGVLDRCLDLIKVWFLAPSPAIGLPEGMVESTASWVEASPSVVIAWIIVIEARMGVVALIVIGRVPLLVLILGTHVEVIVIKAFCAPVQLVSLLSLSSVDVTSLVSSLESSVSILVPLLRTTSLVVDVAASTLRNLVKRSFSRSSLLPCSQLELALSESRPFSQFLSALPPPEKHPSCYLILSVPGSCEDTPLAYTCGLTVERGGLARTASQSAHPIKRLCLTLCGREASDSRHLSSAGRISLPSFPPSPLKSGKGLRPLEGSAFLPPAPNPMPTALHSGLALSLLAAHPYSRKLIETPNEVPCTSSDTDWTNNTTLQQKQEPVPDQARKQTAVSSSSEGLINKKRRQYYKLRSSLIDPNSGQLILSEICYLIWILMAKSIVIDLYNITGWTSVAEIFELSSAYNCKLETSAYFSKTRSLNWVADYRRTFFLASPAHLNLFFTRSVNYHKINPRLDNGCP</sequence>
<organism evidence="2">
    <name type="scientific">Timema genevievae</name>
    <name type="common">Walking stick</name>
    <dbReference type="NCBI Taxonomy" id="629358"/>
    <lineage>
        <taxon>Eukaryota</taxon>
        <taxon>Metazoa</taxon>
        <taxon>Ecdysozoa</taxon>
        <taxon>Arthropoda</taxon>
        <taxon>Hexapoda</taxon>
        <taxon>Insecta</taxon>
        <taxon>Pterygota</taxon>
        <taxon>Neoptera</taxon>
        <taxon>Polyneoptera</taxon>
        <taxon>Phasmatodea</taxon>
        <taxon>Timematodea</taxon>
        <taxon>Timematoidea</taxon>
        <taxon>Timematidae</taxon>
        <taxon>Timema</taxon>
    </lineage>
</organism>
<protein>
    <submittedName>
        <fullName evidence="2">Uncharacterized protein</fullName>
    </submittedName>
</protein>
<proteinExistence type="predicted"/>
<evidence type="ECO:0000256" key="1">
    <source>
        <dbReference type="SAM" id="MobiDB-lite"/>
    </source>
</evidence>
<name>A0A7R9JW53_TIMGE</name>
<feature type="region of interest" description="Disordered" evidence="1">
    <location>
        <begin position="395"/>
        <end position="434"/>
    </location>
</feature>
<feature type="region of interest" description="Disordered" evidence="1">
    <location>
        <begin position="332"/>
        <end position="363"/>
    </location>
</feature>
<evidence type="ECO:0000313" key="2">
    <source>
        <dbReference type="EMBL" id="CAD7590992.1"/>
    </source>
</evidence>
<accession>A0A7R9JW53</accession>
<dbReference type="AlphaFoldDB" id="A0A7R9JW53"/>
<reference evidence="2" key="1">
    <citation type="submission" date="2020-11" db="EMBL/GenBank/DDBJ databases">
        <authorList>
            <person name="Tran Van P."/>
        </authorList>
    </citation>
    <scope>NUCLEOTIDE SEQUENCE</scope>
</reference>
<feature type="compositionally biased region" description="Low complexity" evidence="1">
    <location>
        <begin position="401"/>
        <end position="412"/>
    </location>
</feature>
<dbReference type="EMBL" id="OE840527">
    <property type="protein sequence ID" value="CAD7590992.1"/>
    <property type="molecule type" value="Genomic_DNA"/>
</dbReference>
<gene>
    <name evidence="2" type="ORF">TGEB3V08_LOCUS4413</name>
</gene>